<dbReference type="Proteomes" id="UP001218188">
    <property type="component" value="Unassembled WGS sequence"/>
</dbReference>
<name>A0AAD6SMA8_9AGAR</name>
<reference evidence="1" key="1">
    <citation type="submission" date="2023-03" db="EMBL/GenBank/DDBJ databases">
        <title>Massive genome expansion in bonnet fungi (Mycena s.s.) driven by repeated elements and novel gene families across ecological guilds.</title>
        <authorList>
            <consortium name="Lawrence Berkeley National Laboratory"/>
            <person name="Harder C.B."/>
            <person name="Miyauchi S."/>
            <person name="Viragh M."/>
            <person name="Kuo A."/>
            <person name="Thoen E."/>
            <person name="Andreopoulos B."/>
            <person name="Lu D."/>
            <person name="Skrede I."/>
            <person name="Drula E."/>
            <person name="Henrissat B."/>
            <person name="Morin E."/>
            <person name="Kohler A."/>
            <person name="Barry K."/>
            <person name="LaButti K."/>
            <person name="Morin E."/>
            <person name="Salamov A."/>
            <person name="Lipzen A."/>
            <person name="Mereny Z."/>
            <person name="Hegedus B."/>
            <person name="Baldrian P."/>
            <person name="Stursova M."/>
            <person name="Weitz H."/>
            <person name="Taylor A."/>
            <person name="Grigoriev I.V."/>
            <person name="Nagy L.G."/>
            <person name="Martin F."/>
            <person name="Kauserud H."/>
        </authorList>
    </citation>
    <scope>NUCLEOTIDE SEQUENCE</scope>
    <source>
        <strain evidence="1">CBHHK200</strain>
    </source>
</reference>
<dbReference type="EMBL" id="JARJCM010000114">
    <property type="protein sequence ID" value="KAJ7028257.1"/>
    <property type="molecule type" value="Genomic_DNA"/>
</dbReference>
<keyword evidence="2" id="KW-1185">Reference proteome</keyword>
<proteinExistence type="predicted"/>
<protein>
    <recommendedName>
        <fullName evidence="3">F-box domain-containing protein</fullName>
    </recommendedName>
</protein>
<sequence length="395" mass="44422">MVDDYSPLWTHAVFRPYEFRDSVMCTLSKLPSRSAELRLLFGAPHQYFHSQRRIDPTEALDLIVPHLSFCRILFIEAEDRVSYPRILAGIAENPAPTLEFLSITRVDVSDVLHPKPHPDLLPAFAGQTPKLRELRLNGASVGWKPVPTFETITTFHLINIAPPYAPTRAQFSLVMGYCVQLERLSVRGMVFPFALNDAPVLAFALPSLLELDLHFDGHCAVGNFFAAAEAPRLRSVSFHVSSVDDIICSVTCRPLLIAVVDFSLSSTPDFAEYLFRFPWERFRLLSMFEALPSVENIDLVRAGPHFFPAMVDGKSTICPSLKTLSVSMPILSHVKDFLSRTSSSCKMSALFMREIVHVDGDGGYMDYIRDSVGEECVFIDSPYRELMPWVSVCDR</sequence>
<organism evidence="1 2">
    <name type="scientific">Mycena alexandri</name>
    <dbReference type="NCBI Taxonomy" id="1745969"/>
    <lineage>
        <taxon>Eukaryota</taxon>
        <taxon>Fungi</taxon>
        <taxon>Dikarya</taxon>
        <taxon>Basidiomycota</taxon>
        <taxon>Agaricomycotina</taxon>
        <taxon>Agaricomycetes</taxon>
        <taxon>Agaricomycetidae</taxon>
        <taxon>Agaricales</taxon>
        <taxon>Marasmiineae</taxon>
        <taxon>Mycenaceae</taxon>
        <taxon>Mycena</taxon>
    </lineage>
</organism>
<gene>
    <name evidence="1" type="ORF">C8F04DRAFT_1188796</name>
</gene>
<evidence type="ECO:0000313" key="2">
    <source>
        <dbReference type="Proteomes" id="UP001218188"/>
    </source>
</evidence>
<dbReference type="SUPFAM" id="SSF52047">
    <property type="entry name" value="RNI-like"/>
    <property type="match status" value="1"/>
</dbReference>
<evidence type="ECO:0000313" key="1">
    <source>
        <dbReference type="EMBL" id="KAJ7028257.1"/>
    </source>
</evidence>
<dbReference type="AlphaFoldDB" id="A0AAD6SMA8"/>
<comment type="caution">
    <text evidence="1">The sequence shown here is derived from an EMBL/GenBank/DDBJ whole genome shotgun (WGS) entry which is preliminary data.</text>
</comment>
<accession>A0AAD6SMA8</accession>
<evidence type="ECO:0008006" key="3">
    <source>
        <dbReference type="Google" id="ProtNLM"/>
    </source>
</evidence>